<gene>
    <name evidence="8" type="ORF">ENJ15_00760</name>
</gene>
<dbReference type="Pfam" id="PF02321">
    <property type="entry name" value="OEP"/>
    <property type="match status" value="2"/>
</dbReference>
<sequence length="426" mass="48496">MIKTLFLLLAQVLFIAAQPLPQLLKDLEEQNPDVLAARLEQRKAAEQADGAAGLLWPSLSFNAGYNHVSDLARIDFPALPGVTPRTVSLGQRDNYAFSLTARYLLFNGFGTRALIDAAKTRSAISGVELKARRKKAALETIALYRQIQGVRLNLHVIRATRERRQLQLEKVKSLLESGFVRPVDTLAVRLSVLDAGQQILSEQSRLFRLQQQLNNLFGRQVNVQDFKESSALQSPELNLGGVEQLQTLELSGKLIDFQTRQKRSYFYPRVALVAAYNYGNPGVDIINSNWMDYYTLGINLSWSLWEGRRHSHDVRAMDYSRRQLDLQKKNLTRRWRSDFLETREEIKVLRKALRLAGKRVELARRKWRILAAQLEEGTAQSKEVDDASLQLTQAELALNAQKIALRSKQNELEYLSGKPISEWSVQ</sequence>
<comment type="caution">
    <text evidence="8">The sequence shown here is derived from an EMBL/GenBank/DDBJ whole genome shotgun (WGS) entry which is preliminary data.</text>
</comment>
<dbReference type="PANTHER" id="PTHR30026">
    <property type="entry name" value="OUTER MEMBRANE PROTEIN TOLC"/>
    <property type="match status" value="1"/>
</dbReference>
<evidence type="ECO:0000256" key="2">
    <source>
        <dbReference type="ARBA" id="ARBA00007613"/>
    </source>
</evidence>
<keyword evidence="5" id="KW-0812">Transmembrane</keyword>
<dbReference type="GO" id="GO:0015562">
    <property type="term" value="F:efflux transmembrane transporter activity"/>
    <property type="evidence" value="ECO:0007669"/>
    <property type="project" value="InterPro"/>
</dbReference>
<dbReference type="SUPFAM" id="SSF56954">
    <property type="entry name" value="Outer membrane efflux proteins (OEP)"/>
    <property type="match status" value="1"/>
</dbReference>
<accession>A0A7V5RMY9</accession>
<dbReference type="EMBL" id="DRLI01000034">
    <property type="protein sequence ID" value="HHM01513.1"/>
    <property type="molecule type" value="Genomic_DNA"/>
</dbReference>
<keyword evidence="3" id="KW-0813">Transport</keyword>
<reference evidence="8" key="1">
    <citation type="journal article" date="2020" name="mSystems">
        <title>Genome- and Community-Level Interaction Insights into Carbon Utilization and Element Cycling Functions of Hydrothermarchaeota in Hydrothermal Sediment.</title>
        <authorList>
            <person name="Zhou Z."/>
            <person name="Liu Y."/>
            <person name="Xu W."/>
            <person name="Pan J."/>
            <person name="Luo Z.H."/>
            <person name="Li M."/>
        </authorList>
    </citation>
    <scope>NUCLEOTIDE SEQUENCE [LARGE SCALE GENOMIC DNA]</scope>
    <source>
        <strain evidence="8">HyVt-460</strain>
    </source>
</reference>
<comment type="similarity">
    <text evidence="2">Belongs to the outer membrane factor (OMF) (TC 1.B.17) family.</text>
</comment>
<dbReference type="GO" id="GO:1990281">
    <property type="term" value="C:efflux pump complex"/>
    <property type="evidence" value="ECO:0007669"/>
    <property type="project" value="TreeGrafter"/>
</dbReference>
<dbReference type="AlphaFoldDB" id="A0A7V5RMY9"/>
<dbReference type="Gene3D" id="1.20.1600.10">
    <property type="entry name" value="Outer membrane efflux proteins (OEP)"/>
    <property type="match status" value="1"/>
</dbReference>
<protein>
    <submittedName>
        <fullName evidence="8">TolC family protein</fullName>
    </submittedName>
</protein>
<proteinExistence type="inferred from homology"/>
<name>A0A7V5RMY9_CALAY</name>
<organism evidence="8">
    <name type="scientific">Caldithrix abyssi</name>
    <dbReference type="NCBI Taxonomy" id="187145"/>
    <lineage>
        <taxon>Bacteria</taxon>
        <taxon>Pseudomonadati</taxon>
        <taxon>Calditrichota</taxon>
        <taxon>Calditrichia</taxon>
        <taxon>Calditrichales</taxon>
        <taxon>Calditrichaceae</taxon>
        <taxon>Caldithrix</taxon>
    </lineage>
</organism>
<evidence type="ECO:0000256" key="6">
    <source>
        <dbReference type="ARBA" id="ARBA00023136"/>
    </source>
</evidence>
<dbReference type="PANTHER" id="PTHR30026:SF20">
    <property type="entry name" value="OUTER MEMBRANE PROTEIN TOLC"/>
    <property type="match status" value="1"/>
</dbReference>
<evidence type="ECO:0000256" key="5">
    <source>
        <dbReference type="ARBA" id="ARBA00022692"/>
    </source>
</evidence>
<dbReference type="InterPro" id="IPR003423">
    <property type="entry name" value="OMP_efflux"/>
</dbReference>
<keyword evidence="4" id="KW-1134">Transmembrane beta strand</keyword>
<evidence type="ECO:0000256" key="7">
    <source>
        <dbReference type="ARBA" id="ARBA00023237"/>
    </source>
</evidence>
<dbReference type="GO" id="GO:0015288">
    <property type="term" value="F:porin activity"/>
    <property type="evidence" value="ECO:0007669"/>
    <property type="project" value="TreeGrafter"/>
</dbReference>
<evidence type="ECO:0000313" key="8">
    <source>
        <dbReference type="EMBL" id="HHM01513.1"/>
    </source>
</evidence>
<dbReference type="InterPro" id="IPR051906">
    <property type="entry name" value="TolC-like"/>
</dbReference>
<evidence type="ECO:0000256" key="3">
    <source>
        <dbReference type="ARBA" id="ARBA00022448"/>
    </source>
</evidence>
<dbReference type="GO" id="GO:0009279">
    <property type="term" value="C:cell outer membrane"/>
    <property type="evidence" value="ECO:0007669"/>
    <property type="project" value="UniProtKB-SubCell"/>
</dbReference>
<evidence type="ECO:0000256" key="4">
    <source>
        <dbReference type="ARBA" id="ARBA00022452"/>
    </source>
</evidence>
<keyword evidence="7" id="KW-0998">Cell outer membrane</keyword>
<evidence type="ECO:0000256" key="1">
    <source>
        <dbReference type="ARBA" id="ARBA00004442"/>
    </source>
</evidence>
<dbReference type="Proteomes" id="UP000885771">
    <property type="component" value="Unassembled WGS sequence"/>
</dbReference>
<keyword evidence="6" id="KW-0472">Membrane</keyword>
<comment type="subcellular location">
    <subcellularLocation>
        <location evidence="1">Cell outer membrane</location>
    </subcellularLocation>
</comment>